<reference evidence="3 5" key="4">
    <citation type="submission" date="2016-10" db="EMBL/GenBank/DDBJ databases">
        <authorList>
            <person name="de Groot N.N."/>
        </authorList>
    </citation>
    <scope>NUCLEOTIDE SEQUENCE [LARGE SCALE GENOMIC DNA]</scope>
    <source>
        <strain evidence="3 5">Nl13</strain>
    </source>
</reference>
<evidence type="ECO:0000259" key="1">
    <source>
        <dbReference type="Pfam" id="PF16289"/>
    </source>
</evidence>
<reference evidence="2 4" key="3">
    <citation type="journal article" date="2008" name="Appl. Environ. Microbiol.">
        <title>Complete genome sequence of Nitrosospira multiformis, an ammonia-oxidizing bacterium from the soil environment.</title>
        <authorList>
            <person name="Norton J.M."/>
            <person name="Klotz M.G."/>
            <person name="Stein L.Y."/>
            <person name="Arp D.J."/>
            <person name="Bottomley P.J."/>
            <person name="Chain P.S."/>
            <person name="Hauser L.J."/>
            <person name="Land M.L."/>
            <person name="Larimer F.W."/>
            <person name="Shin M.W."/>
            <person name="Starkenburg S.R."/>
        </authorList>
    </citation>
    <scope>NUCLEOTIDE SEQUENCE [LARGE SCALE GENOMIC DNA]</scope>
    <source>
        <strain evidence="2">ATCC 25196</strain>
        <strain evidence="4">ATCC 25196 / NCIMB 11849 / C 71</strain>
    </source>
</reference>
<dbReference type="OrthoDB" id="569642at2"/>
<dbReference type="Proteomes" id="UP000236751">
    <property type="component" value="Unassembled WGS sequence"/>
</dbReference>
<name>Q2YAJ7_NITMU</name>
<dbReference type="Proteomes" id="UP000002718">
    <property type="component" value="Chromosome"/>
</dbReference>
<dbReference type="Pfam" id="PF16289">
    <property type="entry name" value="PIN_12"/>
    <property type="match status" value="1"/>
</dbReference>
<dbReference type="AlphaFoldDB" id="Q2YAJ7"/>
<dbReference type="EMBL" id="FNVK01000002">
    <property type="protein sequence ID" value="SEF48025.1"/>
    <property type="molecule type" value="Genomic_DNA"/>
</dbReference>
<dbReference type="SUPFAM" id="SSF88723">
    <property type="entry name" value="PIN domain-like"/>
    <property type="match status" value="1"/>
</dbReference>
<keyword evidence="4" id="KW-1185">Reference proteome</keyword>
<reference evidence="2" key="1">
    <citation type="submission" date="2005-08" db="EMBL/GenBank/DDBJ databases">
        <title>Complete sequence of Chromosome 1 of Nitrosospira multiformis ATCC 25196.</title>
        <authorList>
            <consortium name="US DOE Joint Genome Institute"/>
            <person name="Copeland A."/>
            <person name="Lucas S."/>
            <person name="Lapidus A."/>
            <person name="Barry K."/>
            <person name="Detter J.C."/>
            <person name="Glavina T."/>
            <person name="Hammon N."/>
            <person name="Israni S."/>
            <person name="Pitluck S."/>
            <person name="Chain P."/>
            <person name="Malfatti S."/>
            <person name="Shin M."/>
            <person name="Vergez L."/>
            <person name="Schmutz J."/>
            <person name="Larimer F."/>
            <person name="Land M."/>
            <person name="Hauser L."/>
            <person name="Kyrpides N."/>
            <person name="Lykidis A."/>
            <person name="Richardson P."/>
        </authorList>
    </citation>
    <scope>NUCLEOTIDE SEQUENCE</scope>
    <source>
        <strain evidence="2">ATCC 25196</strain>
    </source>
</reference>
<evidence type="ECO:0000313" key="5">
    <source>
        <dbReference type="Proteomes" id="UP000236751"/>
    </source>
</evidence>
<protein>
    <submittedName>
        <fullName evidence="3">PIN domain-containing protein</fullName>
    </submittedName>
</protein>
<dbReference type="EMBL" id="CP000103">
    <property type="protein sequence ID" value="ABB74224.1"/>
    <property type="molecule type" value="Genomic_DNA"/>
</dbReference>
<feature type="domain" description="DUF4935" evidence="1">
    <location>
        <begin position="3"/>
        <end position="184"/>
    </location>
</feature>
<evidence type="ECO:0000313" key="4">
    <source>
        <dbReference type="Proteomes" id="UP000002718"/>
    </source>
</evidence>
<organism evidence="2 4">
    <name type="scientific">Nitrosospira multiformis (strain ATCC 25196 / NCIMB 11849 / C 71)</name>
    <dbReference type="NCBI Taxonomy" id="323848"/>
    <lineage>
        <taxon>Bacteria</taxon>
        <taxon>Pseudomonadati</taxon>
        <taxon>Pseudomonadota</taxon>
        <taxon>Betaproteobacteria</taxon>
        <taxon>Nitrosomonadales</taxon>
        <taxon>Nitrosomonadaceae</taxon>
        <taxon>Nitrosospira</taxon>
    </lineage>
</organism>
<evidence type="ECO:0000313" key="3">
    <source>
        <dbReference type="EMBL" id="SEF48025.1"/>
    </source>
</evidence>
<proteinExistence type="predicted"/>
<evidence type="ECO:0000313" key="2">
    <source>
        <dbReference type="EMBL" id="ABB74224.1"/>
    </source>
</evidence>
<dbReference type="KEGG" id="nmu:Nmul_A0921"/>
<gene>
    <name evidence="2" type="ordered locus">Nmul_A0921</name>
    <name evidence="3" type="ORF">SAMN05216403_10292</name>
</gene>
<sequence>MKVFIDTNILLDIYHLSGPDLEELRKLKKMVEKGKVELLVSMQVIDEFWRNRERVIADAMRKFRESKASAQIPNIIRIYPEAKELKEAVDKVNEVVKQLAAKARVDIEADTLKSDEVIREIFSAIKVGAVSPSLIEQAQLRSKVGNPPGKKDSLGDAINWEWLLEQEIEFWDDELIIISADGDYESELSKGKPKEYLLREWNEKNTSCELKLEKSLADFFKAKFPDIQLAEEIDKIEAIERLEESGSFAATHRAVSTLDDYDDFKDSEVKRIIKAYLDNNQIRRILEDEDVREFALKVVGLAKSEETIGLSKSLKELLEPL</sequence>
<dbReference type="InterPro" id="IPR029060">
    <property type="entry name" value="PIN-like_dom_sf"/>
</dbReference>
<dbReference type="InterPro" id="IPR032557">
    <property type="entry name" value="DUF4935"/>
</dbReference>
<dbReference type="HOGENOM" id="CLU_723338_0_0_4"/>
<dbReference type="eggNOG" id="COG1848">
    <property type="taxonomic scope" value="Bacteria"/>
</dbReference>
<accession>Q2YAJ7</accession>
<dbReference type="RefSeq" id="WP_011380269.1">
    <property type="nucleotide sequence ID" value="NC_007614.1"/>
</dbReference>
<reference evidence="4" key="2">
    <citation type="submission" date="2005-08" db="EMBL/GenBank/DDBJ databases">
        <title>Complete sequence of chromosome 1 of Nitrosospira multiformis ATCC 25196.</title>
        <authorList>
            <person name="Copeland A."/>
            <person name="Lucas S."/>
            <person name="Lapidus A."/>
            <person name="Barry K."/>
            <person name="Detter J.C."/>
            <person name="Glavina T."/>
            <person name="Hammon N."/>
            <person name="Israni S."/>
            <person name="Pitluck S."/>
            <person name="Chain P."/>
            <person name="Malfatti S."/>
            <person name="Shin M."/>
            <person name="Vergez L."/>
            <person name="Schmutz J."/>
            <person name="Larimer F."/>
            <person name="Land M."/>
            <person name="Hauser L."/>
            <person name="Kyrpides N."/>
            <person name="Lykidis A."/>
            <person name="Richardson P."/>
        </authorList>
    </citation>
    <scope>NUCLEOTIDE SEQUENCE [LARGE SCALE GENOMIC DNA]</scope>
    <source>
        <strain evidence="4">ATCC 25196 / NCIMB 11849 / C 71</strain>
    </source>
</reference>